<evidence type="ECO:0000313" key="1">
    <source>
        <dbReference type="EMBL" id="CAD2171330.1"/>
    </source>
</evidence>
<proteinExistence type="predicted"/>
<sequence length="297" mass="35475">MLYSLRTETKLDIFKFLGYEEVCSTKQTNLYFYNFINKYGELACEKIFEISIWRNGLENPIPLYLPVLNSDRIYIWLSKVCKSGVKTIILQLPAIIRSVNDIKIVYYYLNKFFKFYFTRGNFGGYIFNPELIQILFEEKQFHIENAGLFLDCSIEEKFIFIWKHLHINYLSIKFSLDKDAREYTDILYKILMNGKMLTKLYLTAFNLQEFLEIILNLIETSEDFSKMVANIRLTSVINFVGLEDRAEETEEEYVVEYFSLIKYNLRNKFMPQIEFSIDYDTNSHRQFQDVLDPQKLS</sequence>
<dbReference type="Proteomes" id="UP000580250">
    <property type="component" value="Unassembled WGS sequence"/>
</dbReference>
<organism evidence="1 2">
    <name type="scientific">Meloidogyne enterolobii</name>
    <name type="common">Root-knot nematode worm</name>
    <name type="synonym">Meloidogyne mayaguensis</name>
    <dbReference type="NCBI Taxonomy" id="390850"/>
    <lineage>
        <taxon>Eukaryota</taxon>
        <taxon>Metazoa</taxon>
        <taxon>Ecdysozoa</taxon>
        <taxon>Nematoda</taxon>
        <taxon>Chromadorea</taxon>
        <taxon>Rhabditida</taxon>
        <taxon>Tylenchina</taxon>
        <taxon>Tylenchomorpha</taxon>
        <taxon>Tylenchoidea</taxon>
        <taxon>Meloidogynidae</taxon>
        <taxon>Meloidogyninae</taxon>
        <taxon>Meloidogyne</taxon>
    </lineage>
</organism>
<dbReference type="EMBL" id="CAJEWN010000182">
    <property type="protein sequence ID" value="CAD2171330.1"/>
    <property type="molecule type" value="Genomic_DNA"/>
</dbReference>
<reference evidence="1 2" key="1">
    <citation type="submission" date="2020-08" db="EMBL/GenBank/DDBJ databases">
        <authorList>
            <person name="Koutsovoulos G."/>
            <person name="Danchin GJ E."/>
        </authorList>
    </citation>
    <scope>NUCLEOTIDE SEQUENCE [LARGE SCALE GENOMIC DNA]</scope>
</reference>
<protein>
    <submittedName>
        <fullName evidence="1">Uncharacterized protein</fullName>
    </submittedName>
</protein>
<comment type="caution">
    <text evidence="1">The sequence shown here is derived from an EMBL/GenBank/DDBJ whole genome shotgun (WGS) entry which is preliminary data.</text>
</comment>
<accession>A0A6V7V8S4</accession>
<evidence type="ECO:0000313" key="2">
    <source>
        <dbReference type="Proteomes" id="UP000580250"/>
    </source>
</evidence>
<gene>
    <name evidence="1" type="ORF">MENT_LOCUS22800</name>
</gene>
<name>A0A6V7V8S4_MELEN</name>
<dbReference type="AlphaFoldDB" id="A0A6V7V8S4"/>
<dbReference type="OrthoDB" id="5906864at2759"/>